<feature type="compositionally biased region" description="Low complexity" evidence="1">
    <location>
        <begin position="149"/>
        <end position="171"/>
    </location>
</feature>
<evidence type="ECO:0000313" key="3">
    <source>
        <dbReference type="Proteomes" id="UP000299102"/>
    </source>
</evidence>
<gene>
    <name evidence="2" type="ORF">EVAR_64942_1</name>
</gene>
<sequence length="171" mass="18977">MANICPDSRRDFFPITWPPSAPPAHADVLARMSARFSSVALRAAPLHNGKRKVVAIRGLRRDRDLDRSFKSNVRRRILKLTFRLHSAADSGQARIYCGHRFLRFQMLRYMRSYKELVGALDTERNPASEASAEVSAKAARREGARSRRAPATASAAPRPSPRVRASAPAGA</sequence>
<accession>A0A4C1ZDT5</accession>
<dbReference type="AlphaFoldDB" id="A0A4C1ZDT5"/>
<proteinExistence type="predicted"/>
<evidence type="ECO:0000256" key="1">
    <source>
        <dbReference type="SAM" id="MobiDB-lite"/>
    </source>
</evidence>
<dbReference type="EMBL" id="BGZK01001726">
    <property type="protein sequence ID" value="GBP85274.1"/>
    <property type="molecule type" value="Genomic_DNA"/>
</dbReference>
<comment type="caution">
    <text evidence="2">The sequence shown here is derived from an EMBL/GenBank/DDBJ whole genome shotgun (WGS) entry which is preliminary data.</text>
</comment>
<feature type="region of interest" description="Disordered" evidence="1">
    <location>
        <begin position="124"/>
        <end position="171"/>
    </location>
</feature>
<reference evidence="2 3" key="1">
    <citation type="journal article" date="2019" name="Commun. Biol.">
        <title>The bagworm genome reveals a unique fibroin gene that provides high tensile strength.</title>
        <authorList>
            <person name="Kono N."/>
            <person name="Nakamura H."/>
            <person name="Ohtoshi R."/>
            <person name="Tomita M."/>
            <person name="Numata K."/>
            <person name="Arakawa K."/>
        </authorList>
    </citation>
    <scope>NUCLEOTIDE SEQUENCE [LARGE SCALE GENOMIC DNA]</scope>
</reference>
<feature type="compositionally biased region" description="Low complexity" evidence="1">
    <location>
        <begin position="127"/>
        <end position="137"/>
    </location>
</feature>
<evidence type="ECO:0000313" key="2">
    <source>
        <dbReference type="EMBL" id="GBP85274.1"/>
    </source>
</evidence>
<dbReference type="Proteomes" id="UP000299102">
    <property type="component" value="Unassembled WGS sequence"/>
</dbReference>
<organism evidence="2 3">
    <name type="scientific">Eumeta variegata</name>
    <name type="common">Bagworm moth</name>
    <name type="synonym">Eumeta japonica</name>
    <dbReference type="NCBI Taxonomy" id="151549"/>
    <lineage>
        <taxon>Eukaryota</taxon>
        <taxon>Metazoa</taxon>
        <taxon>Ecdysozoa</taxon>
        <taxon>Arthropoda</taxon>
        <taxon>Hexapoda</taxon>
        <taxon>Insecta</taxon>
        <taxon>Pterygota</taxon>
        <taxon>Neoptera</taxon>
        <taxon>Endopterygota</taxon>
        <taxon>Lepidoptera</taxon>
        <taxon>Glossata</taxon>
        <taxon>Ditrysia</taxon>
        <taxon>Tineoidea</taxon>
        <taxon>Psychidae</taxon>
        <taxon>Oiketicinae</taxon>
        <taxon>Eumeta</taxon>
    </lineage>
</organism>
<keyword evidence="3" id="KW-1185">Reference proteome</keyword>
<protein>
    <submittedName>
        <fullName evidence="2">Uncharacterized protein</fullName>
    </submittedName>
</protein>
<name>A0A4C1ZDT5_EUMVA</name>